<keyword evidence="3" id="KW-1185">Reference proteome</keyword>
<evidence type="ECO:0000256" key="1">
    <source>
        <dbReference type="SAM" id="Coils"/>
    </source>
</evidence>
<accession>A0A9J6FGN4</accession>
<sequence>MEVAQTVILAELKVIRDAKNNLEGIMNRVSSRIDALEKSDDANQSYVDGSVPSSSSCLNKLTSELQTLAVKCDDAENRLRRSNPVFFGIADKKGET</sequence>
<keyword evidence="1" id="KW-0175">Coiled coil</keyword>
<name>A0A9J6FGN4_HAELO</name>
<dbReference type="VEuPathDB" id="VectorBase:HLOH_055828"/>
<gene>
    <name evidence="2" type="ORF">HPB48_001346</name>
</gene>
<proteinExistence type="predicted"/>
<protein>
    <submittedName>
        <fullName evidence="2">Uncharacterized protein</fullName>
    </submittedName>
</protein>
<evidence type="ECO:0000313" key="3">
    <source>
        <dbReference type="Proteomes" id="UP000821853"/>
    </source>
</evidence>
<evidence type="ECO:0000313" key="2">
    <source>
        <dbReference type="EMBL" id="KAH9361552.1"/>
    </source>
</evidence>
<dbReference type="AlphaFoldDB" id="A0A9J6FGN4"/>
<comment type="caution">
    <text evidence="2">The sequence shown here is derived from an EMBL/GenBank/DDBJ whole genome shotgun (WGS) entry which is preliminary data.</text>
</comment>
<organism evidence="2 3">
    <name type="scientific">Haemaphysalis longicornis</name>
    <name type="common">Bush tick</name>
    <dbReference type="NCBI Taxonomy" id="44386"/>
    <lineage>
        <taxon>Eukaryota</taxon>
        <taxon>Metazoa</taxon>
        <taxon>Ecdysozoa</taxon>
        <taxon>Arthropoda</taxon>
        <taxon>Chelicerata</taxon>
        <taxon>Arachnida</taxon>
        <taxon>Acari</taxon>
        <taxon>Parasitiformes</taxon>
        <taxon>Ixodida</taxon>
        <taxon>Ixodoidea</taxon>
        <taxon>Ixodidae</taxon>
        <taxon>Haemaphysalinae</taxon>
        <taxon>Haemaphysalis</taxon>
    </lineage>
</organism>
<feature type="coiled-coil region" evidence="1">
    <location>
        <begin position="19"/>
        <end position="78"/>
    </location>
</feature>
<reference evidence="2 3" key="1">
    <citation type="journal article" date="2020" name="Cell">
        <title>Large-Scale Comparative Analyses of Tick Genomes Elucidate Their Genetic Diversity and Vector Capacities.</title>
        <authorList>
            <consortium name="Tick Genome and Microbiome Consortium (TIGMIC)"/>
            <person name="Jia N."/>
            <person name="Wang J."/>
            <person name="Shi W."/>
            <person name="Du L."/>
            <person name="Sun Y."/>
            <person name="Zhan W."/>
            <person name="Jiang J.F."/>
            <person name="Wang Q."/>
            <person name="Zhang B."/>
            <person name="Ji P."/>
            <person name="Bell-Sakyi L."/>
            <person name="Cui X.M."/>
            <person name="Yuan T.T."/>
            <person name="Jiang B.G."/>
            <person name="Yang W.F."/>
            <person name="Lam T.T."/>
            <person name="Chang Q.C."/>
            <person name="Ding S.J."/>
            <person name="Wang X.J."/>
            <person name="Zhu J.G."/>
            <person name="Ruan X.D."/>
            <person name="Zhao L."/>
            <person name="Wei J.T."/>
            <person name="Ye R.Z."/>
            <person name="Que T.C."/>
            <person name="Du C.H."/>
            <person name="Zhou Y.H."/>
            <person name="Cheng J.X."/>
            <person name="Dai P.F."/>
            <person name="Guo W.B."/>
            <person name="Han X.H."/>
            <person name="Huang E.J."/>
            <person name="Li L.F."/>
            <person name="Wei W."/>
            <person name="Gao Y.C."/>
            <person name="Liu J.Z."/>
            <person name="Shao H.Z."/>
            <person name="Wang X."/>
            <person name="Wang C.C."/>
            <person name="Yang T.C."/>
            <person name="Huo Q.B."/>
            <person name="Li W."/>
            <person name="Chen H.Y."/>
            <person name="Chen S.E."/>
            <person name="Zhou L.G."/>
            <person name="Ni X.B."/>
            <person name="Tian J.H."/>
            <person name="Sheng Y."/>
            <person name="Liu T."/>
            <person name="Pan Y.S."/>
            <person name="Xia L.Y."/>
            <person name="Li J."/>
            <person name="Zhao F."/>
            <person name="Cao W.C."/>
        </authorList>
    </citation>
    <scope>NUCLEOTIDE SEQUENCE [LARGE SCALE GENOMIC DNA]</scope>
    <source>
        <strain evidence="2">HaeL-2018</strain>
    </source>
</reference>
<dbReference type="EMBL" id="JABSTR010000001">
    <property type="protein sequence ID" value="KAH9361552.1"/>
    <property type="molecule type" value="Genomic_DNA"/>
</dbReference>
<dbReference type="Proteomes" id="UP000821853">
    <property type="component" value="Chromosome 1"/>
</dbReference>